<dbReference type="Proteomes" id="UP000250222">
    <property type="component" value="Unassembled WGS sequence"/>
</dbReference>
<keyword evidence="3" id="KW-1003">Cell membrane</keyword>
<feature type="transmembrane region" description="Helical" evidence="9">
    <location>
        <begin position="33"/>
        <end position="57"/>
    </location>
</feature>
<dbReference type="GO" id="GO:0005886">
    <property type="term" value="C:plasma membrane"/>
    <property type="evidence" value="ECO:0007669"/>
    <property type="project" value="UniProtKB-SubCell"/>
</dbReference>
<feature type="region of interest" description="Disordered" evidence="8">
    <location>
        <begin position="1"/>
        <end position="24"/>
    </location>
</feature>
<evidence type="ECO:0000256" key="4">
    <source>
        <dbReference type="ARBA" id="ARBA00022519"/>
    </source>
</evidence>
<feature type="transmembrane region" description="Helical" evidence="9">
    <location>
        <begin position="185"/>
        <end position="205"/>
    </location>
</feature>
<proteinExistence type="predicted"/>
<reference evidence="10 11" key="1">
    <citation type="submission" date="2016-10" db="EMBL/GenBank/DDBJ databases">
        <authorList>
            <person name="Cai Z."/>
        </authorList>
    </citation>
    <scope>NUCLEOTIDE SEQUENCE [LARGE SCALE GENOMIC DNA]</scope>
    <source>
        <strain evidence="10 11">CGMCC 1.10826</strain>
    </source>
</reference>
<evidence type="ECO:0000313" key="10">
    <source>
        <dbReference type="EMBL" id="SSA39837.1"/>
    </source>
</evidence>
<keyword evidence="7 9" id="KW-0472">Membrane</keyword>
<keyword evidence="4" id="KW-0997">Cell inner membrane</keyword>
<dbReference type="RefSeq" id="WP_110851709.1">
    <property type="nucleotide sequence ID" value="NZ_QKLZ01000003.1"/>
</dbReference>
<accession>A0A2Y9ABZ8</accession>
<protein>
    <submittedName>
        <fullName evidence="10">Monosaccharide ABC transporter membrane protein, CUT2 family</fullName>
    </submittedName>
</protein>
<dbReference type="AlphaFoldDB" id="A0A2Y9ABZ8"/>
<feature type="transmembrane region" description="Helical" evidence="9">
    <location>
        <begin position="289"/>
        <end position="308"/>
    </location>
</feature>
<feature type="transmembrane region" description="Helical" evidence="9">
    <location>
        <begin position="69"/>
        <end position="93"/>
    </location>
</feature>
<dbReference type="CDD" id="cd06579">
    <property type="entry name" value="TM_PBP1_transp_AraH_like"/>
    <property type="match status" value="1"/>
</dbReference>
<feature type="transmembrane region" description="Helical" evidence="9">
    <location>
        <begin position="238"/>
        <end position="256"/>
    </location>
</feature>
<evidence type="ECO:0000313" key="11">
    <source>
        <dbReference type="Proteomes" id="UP000250222"/>
    </source>
</evidence>
<dbReference type="EMBL" id="UETB01000003">
    <property type="protein sequence ID" value="SSA39837.1"/>
    <property type="molecule type" value="Genomic_DNA"/>
</dbReference>
<keyword evidence="5 9" id="KW-0812">Transmembrane</keyword>
<evidence type="ECO:0000256" key="1">
    <source>
        <dbReference type="ARBA" id="ARBA00004651"/>
    </source>
</evidence>
<comment type="subcellular location">
    <subcellularLocation>
        <location evidence="1">Cell membrane</location>
        <topology evidence="1">Multi-pass membrane protein</topology>
    </subcellularLocation>
</comment>
<feature type="transmembrane region" description="Helical" evidence="9">
    <location>
        <begin position="262"/>
        <end position="282"/>
    </location>
</feature>
<evidence type="ECO:0000256" key="8">
    <source>
        <dbReference type="SAM" id="MobiDB-lite"/>
    </source>
</evidence>
<evidence type="ECO:0000256" key="2">
    <source>
        <dbReference type="ARBA" id="ARBA00022448"/>
    </source>
</evidence>
<dbReference type="PANTHER" id="PTHR32196">
    <property type="entry name" value="ABC TRANSPORTER PERMEASE PROTEIN YPHD-RELATED-RELATED"/>
    <property type="match status" value="1"/>
</dbReference>
<feature type="transmembrane region" description="Helical" evidence="9">
    <location>
        <begin position="314"/>
        <end position="333"/>
    </location>
</feature>
<organism evidence="10 11">
    <name type="scientific">Georgenia satyanarayanai</name>
    <dbReference type="NCBI Taxonomy" id="860221"/>
    <lineage>
        <taxon>Bacteria</taxon>
        <taxon>Bacillati</taxon>
        <taxon>Actinomycetota</taxon>
        <taxon>Actinomycetes</taxon>
        <taxon>Micrococcales</taxon>
        <taxon>Bogoriellaceae</taxon>
        <taxon>Georgenia</taxon>
    </lineage>
</organism>
<dbReference type="Pfam" id="PF02653">
    <property type="entry name" value="BPD_transp_2"/>
    <property type="match status" value="1"/>
</dbReference>
<evidence type="ECO:0000256" key="3">
    <source>
        <dbReference type="ARBA" id="ARBA00022475"/>
    </source>
</evidence>
<evidence type="ECO:0000256" key="5">
    <source>
        <dbReference type="ARBA" id="ARBA00022692"/>
    </source>
</evidence>
<dbReference type="InterPro" id="IPR001851">
    <property type="entry name" value="ABC_transp_permease"/>
</dbReference>
<keyword evidence="11" id="KW-1185">Reference proteome</keyword>
<evidence type="ECO:0000256" key="7">
    <source>
        <dbReference type="ARBA" id="ARBA00023136"/>
    </source>
</evidence>
<feature type="transmembrane region" description="Helical" evidence="9">
    <location>
        <begin position="141"/>
        <end position="165"/>
    </location>
</feature>
<dbReference type="PANTHER" id="PTHR32196:SF21">
    <property type="entry name" value="ABC TRANSPORTER PERMEASE PROTEIN YPHD-RELATED"/>
    <property type="match status" value="1"/>
</dbReference>
<feature type="transmembrane region" description="Helical" evidence="9">
    <location>
        <begin position="113"/>
        <end position="134"/>
    </location>
</feature>
<keyword evidence="2" id="KW-0813">Transport</keyword>
<keyword evidence="6 9" id="KW-1133">Transmembrane helix</keyword>
<feature type="compositionally biased region" description="Low complexity" evidence="8">
    <location>
        <begin position="1"/>
        <end position="20"/>
    </location>
</feature>
<dbReference type="OrthoDB" id="9808136at2"/>
<dbReference type="GO" id="GO:0022857">
    <property type="term" value="F:transmembrane transporter activity"/>
    <property type="evidence" value="ECO:0007669"/>
    <property type="project" value="InterPro"/>
</dbReference>
<gene>
    <name evidence="10" type="ORF">SAMN05216184_10326</name>
</gene>
<sequence>MTTTTTRPATTRPAPSPSRTWARRLRGPHNEGVLLGVIVLLLAVILVVEPGTLTWTFAGDILRSGIVTLALSLGLLLIIISGGMDVSFTAIAIFSGYSTVKLMNELGIDGAVWPFLLASVIGCALGSLNAVLVARYRMETLVASLGTQVIIRGVLLAFVGSTYLASLPSQLDAVGSATIFHLGGSAVNVLVLPVIALCVALAFVLKRTSFGRSVYAVGGDKESARRVGLRVSLVQTRIYLFAGLLAGFAGMVHVVLSRHASPFEIVGMELNVIAAVVIGGALDTGGRGSVQGTVLGVLLISLVQNSLVRLGISSYWHMLIVGVVILVGVAIQARSSARGQHRARILEEG</sequence>
<name>A0A2Y9ABZ8_9MICO</name>
<evidence type="ECO:0000256" key="6">
    <source>
        <dbReference type="ARBA" id="ARBA00022989"/>
    </source>
</evidence>
<evidence type="ECO:0000256" key="9">
    <source>
        <dbReference type="SAM" id="Phobius"/>
    </source>
</evidence>